<evidence type="ECO:0000259" key="5">
    <source>
        <dbReference type="PROSITE" id="PS50122"/>
    </source>
</evidence>
<dbReference type="SUPFAM" id="SSF52738">
    <property type="entry name" value="Methylesterase CheB, C-terminal domain"/>
    <property type="match status" value="1"/>
</dbReference>
<dbReference type="PATRIC" id="fig|1434110.4.peg.5204"/>
<dbReference type="Proteomes" id="UP000033101">
    <property type="component" value="Chromosome"/>
</dbReference>
<dbReference type="PANTHER" id="PTHR42872">
    <property type="entry name" value="PROTEIN-GLUTAMATE METHYLESTERASE/PROTEIN-GLUTAMINE GLUTAMINASE"/>
    <property type="match status" value="1"/>
</dbReference>
<proteinExistence type="predicted"/>
<dbReference type="InterPro" id="IPR000673">
    <property type="entry name" value="Sig_transdc_resp-reg_Me-estase"/>
</dbReference>
<dbReference type="GO" id="GO:0008984">
    <property type="term" value="F:protein-glutamate methylesterase activity"/>
    <property type="evidence" value="ECO:0007669"/>
    <property type="project" value="UniProtKB-EC"/>
</dbReference>
<keyword evidence="7" id="KW-1185">Reference proteome</keyword>
<evidence type="ECO:0000256" key="4">
    <source>
        <dbReference type="PROSITE-ProRule" id="PRU00050"/>
    </source>
</evidence>
<evidence type="ECO:0000256" key="2">
    <source>
        <dbReference type="ARBA" id="ARBA00039140"/>
    </source>
</evidence>
<dbReference type="HOGENOM" id="CLU_2285049_0_0_2"/>
<evidence type="ECO:0000313" key="7">
    <source>
        <dbReference type="Proteomes" id="UP000033101"/>
    </source>
</evidence>
<dbReference type="GO" id="GO:0005737">
    <property type="term" value="C:cytoplasm"/>
    <property type="evidence" value="ECO:0007669"/>
    <property type="project" value="InterPro"/>
</dbReference>
<dbReference type="InterPro" id="IPR035909">
    <property type="entry name" value="CheB_C"/>
</dbReference>
<evidence type="ECO:0000256" key="3">
    <source>
        <dbReference type="ARBA" id="ARBA00048267"/>
    </source>
</evidence>
<sequence>MEIIRNKVNGLEGKAVHLSCGPKELGSRPSANVLFRSVAPIYGSRVISLILTGMYYDRADGAEEIKKMRGKIIARSPKFICGIWNAWRDCKTKPGRYRAPG</sequence>
<dbReference type="PROSITE" id="PS50122">
    <property type="entry name" value="CHEB"/>
    <property type="match status" value="1"/>
</dbReference>
<keyword evidence="1 6" id="KW-0378">Hydrolase</keyword>
<dbReference type="EMBL" id="CP009516">
    <property type="protein sequence ID" value="AKB80568.1"/>
    <property type="molecule type" value="Genomic_DNA"/>
</dbReference>
<dbReference type="Gene3D" id="3.40.50.180">
    <property type="entry name" value="Methylesterase CheB, C-terminal domain"/>
    <property type="match status" value="1"/>
</dbReference>
<dbReference type="GO" id="GO:0000156">
    <property type="term" value="F:phosphorelay response regulator activity"/>
    <property type="evidence" value="ECO:0007669"/>
    <property type="project" value="InterPro"/>
</dbReference>
<dbReference type="GO" id="GO:0006935">
    <property type="term" value="P:chemotaxis"/>
    <property type="evidence" value="ECO:0007669"/>
    <property type="project" value="InterPro"/>
</dbReference>
<dbReference type="KEGG" id="mhor:MSHOH_4085"/>
<evidence type="ECO:0000313" key="6">
    <source>
        <dbReference type="EMBL" id="AKB80568.1"/>
    </source>
</evidence>
<dbReference type="EC" id="3.1.1.61" evidence="2"/>
<reference evidence="6 7" key="1">
    <citation type="submission" date="2014-07" db="EMBL/GenBank/DDBJ databases">
        <title>Methanogenic archaea and the global carbon cycle.</title>
        <authorList>
            <person name="Henriksen J.R."/>
            <person name="Luke J."/>
            <person name="Reinhart S."/>
            <person name="Benedict M.N."/>
            <person name="Youngblut N.D."/>
            <person name="Metcalf M.E."/>
            <person name="Whitaker R.J."/>
            <person name="Metcalf W.W."/>
        </authorList>
    </citation>
    <scope>NUCLEOTIDE SEQUENCE [LARGE SCALE GENOMIC DNA]</scope>
    <source>
        <strain evidence="6 7">HB-1</strain>
    </source>
</reference>
<dbReference type="STRING" id="1434110.MSHOH_4085"/>
<comment type="caution">
    <text evidence="4">Lacks conserved residue(s) required for the propagation of feature annotation.</text>
</comment>
<evidence type="ECO:0000256" key="1">
    <source>
        <dbReference type="ARBA" id="ARBA00022801"/>
    </source>
</evidence>
<dbReference type="AlphaFoldDB" id="A0A0E3SJR8"/>
<name>A0A0E3SJR8_9EURY</name>
<dbReference type="PANTHER" id="PTHR42872:SF6">
    <property type="entry name" value="PROTEIN-GLUTAMATE METHYLESTERASE_PROTEIN-GLUTAMINE GLUTAMINASE"/>
    <property type="match status" value="1"/>
</dbReference>
<comment type="catalytic activity">
    <reaction evidence="3">
        <text>[protein]-L-glutamate 5-O-methyl ester + H2O = L-glutamyl-[protein] + methanol + H(+)</text>
        <dbReference type="Rhea" id="RHEA:23236"/>
        <dbReference type="Rhea" id="RHEA-COMP:10208"/>
        <dbReference type="Rhea" id="RHEA-COMP:10311"/>
        <dbReference type="ChEBI" id="CHEBI:15377"/>
        <dbReference type="ChEBI" id="CHEBI:15378"/>
        <dbReference type="ChEBI" id="CHEBI:17790"/>
        <dbReference type="ChEBI" id="CHEBI:29973"/>
        <dbReference type="ChEBI" id="CHEBI:82795"/>
        <dbReference type="EC" id="3.1.1.61"/>
    </reaction>
</comment>
<protein>
    <recommendedName>
        <fullName evidence="2">protein-glutamate methylesterase</fullName>
        <ecNumber evidence="2">3.1.1.61</ecNumber>
    </recommendedName>
</protein>
<feature type="domain" description="CheB-type methylesterase" evidence="5">
    <location>
        <begin position="1"/>
        <end position="76"/>
    </location>
</feature>
<gene>
    <name evidence="6" type="ORF">MSHOH_4085</name>
</gene>
<dbReference type="GeneID" id="70784942"/>
<dbReference type="RefSeq" id="WP_275425543.1">
    <property type="nucleotide sequence ID" value="NZ_CP009516.1"/>
</dbReference>
<organism evidence="6 7">
    <name type="scientific">Methanosarcina horonobensis HB-1 = JCM 15518</name>
    <dbReference type="NCBI Taxonomy" id="1434110"/>
    <lineage>
        <taxon>Archaea</taxon>
        <taxon>Methanobacteriati</taxon>
        <taxon>Methanobacteriota</taxon>
        <taxon>Stenosarchaea group</taxon>
        <taxon>Methanomicrobia</taxon>
        <taxon>Methanosarcinales</taxon>
        <taxon>Methanosarcinaceae</taxon>
        <taxon>Methanosarcina</taxon>
    </lineage>
</organism>
<accession>A0A0E3SJR8</accession>
<dbReference type="Pfam" id="PF01339">
    <property type="entry name" value="CheB_methylest"/>
    <property type="match status" value="1"/>
</dbReference>